<feature type="transmembrane region" description="Helical" evidence="1">
    <location>
        <begin position="24"/>
        <end position="45"/>
    </location>
</feature>
<dbReference type="AlphaFoldDB" id="A0A511N053"/>
<gene>
    <name evidence="2" type="ORF">DC3_14520</name>
</gene>
<reference evidence="2 3" key="1">
    <citation type="submission" date="2019-07" db="EMBL/GenBank/DDBJ databases">
        <title>Whole genome shotgun sequence of Deinococcus cellulosilyticus NBRC 106333.</title>
        <authorList>
            <person name="Hosoyama A."/>
            <person name="Uohara A."/>
            <person name="Ohji S."/>
            <person name="Ichikawa N."/>
        </authorList>
    </citation>
    <scope>NUCLEOTIDE SEQUENCE [LARGE SCALE GENOMIC DNA]</scope>
    <source>
        <strain evidence="2 3">NBRC 106333</strain>
    </source>
</reference>
<organism evidence="2 3">
    <name type="scientific">Deinococcus cellulosilyticus (strain DSM 18568 / NBRC 106333 / KACC 11606 / 5516J-15)</name>
    <dbReference type="NCBI Taxonomy" id="1223518"/>
    <lineage>
        <taxon>Bacteria</taxon>
        <taxon>Thermotogati</taxon>
        <taxon>Deinococcota</taxon>
        <taxon>Deinococci</taxon>
        <taxon>Deinococcales</taxon>
        <taxon>Deinococcaceae</taxon>
        <taxon>Deinococcus</taxon>
    </lineage>
</organism>
<keyword evidence="1" id="KW-1133">Transmembrane helix</keyword>
<keyword evidence="1" id="KW-0812">Transmembrane</keyword>
<evidence type="ECO:0000313" key="2">
    <source>
        <dbReference type="EMBL" id="GEM45817.1"/>
    </source>
</evidence>
<keyword evidence="1" id="KW-0472">Membrane</keyword>
<evidence type="ECO:0000313" key="3">
    <source>
        <dbReference type="Proteomes" id="UP000321306"/>
    </source>
</evidence>
<name>A0A511N053_DEIC1</name>
<dbReference type="EMBL" id="BJXB01000005">
    <property type="protein sequence ID" value="GEM45817.1"/>
    <property type="molecule type" value="Genomic_DNA"/>
</dbReference>
<evidence type="ECO:0000256" key="1">
    <source>
        <dbReference type="SAM" id="Phobius"/>
    </source>
</evidence>
<protein>
    <submittedName>
        <fullName evidence="2">Uncharacterized protein</fullName>
    </submittedName>
</protein>
<accession>A0A511N053</accession>
<dbReference type="Proteomes" id="UP000321306">
    <property type="component" value="Unassembled WGS sequence"/>
</dbReference>
<proteinExistence type="predicted"/>
<keyword evidence="3" id="KW-1185">Reference proteome</keyword>
<sequence length="162" mass="17983">MAPAEDCVLTVLVQQVPRDHDRFIVYNIFFGGILMVVLLIFFLPGMDPRSMGIGLLLSLLGMVTLAGLRGIWFRIRKMPLFSGVTRVILSPAGLQIEGLGTTHWSAIESFHETGDHNGLVVIQVKKQHDLFLSVPDRDQVDRLLASLAFHGKAQSIQTQHDP</sequence>
<comment type="caution">
    <text evidence="2">The sequence shown here is derived from an EMBL/GenBank/DDBJ whole genome shotgun (WGS) entry which is preliminary data.</text>
</comment>
<feature type="transmembrane region" description="Helical" evidence="1">
    <location>
        <begin position="51"/>
        <end position="72"/>
    </location>
</feature>